<protein>
    <submittedName>
        <fullName evidence="3">Glycoside hydrolase family 15 protein</fullName>
    </submittedName>
</protein>
<dbReference type="InterPro" id="IPR011613">
    <property type="entry name" value="GH15-like"/>
</dbReference>
<proteinExistence type="predicted"/>
<dbReference type="InterPro" id="IPR012341">
    <property type="entry name" value="6hp_glycosidase-like_sf"/>
</dbReference>
<gene>
    <name evidence="3" type="ORF">MIU77_18570</name>
</gene>
<dbReference type="Gene3D" id="1.50.10.10">
    <property type="match status" value="1"/>
</dbReference>
<dbReference type="PANTHER" id="PTHR31616:SF0">
    <property type="entry name" value="GLUCAN 1,4-ALPHA-GLUCOSIDASE"/>
    <property type="match status" value="1"/>
</dbReference>
<dbReference type="Proteomes" id="UP001055200">
    <property type="component" value="Chromosome"/>
</dbReference>
<evidence type="ECO:0000313" key="4">
    <source>
        <dbReference type="Proteomes" id="UP001055200"/>
    </source>
</evidence>
<dbReference type="EMBL" id="CP092365">
    <property type="protein sequence ID" value="ULN54759.1"/>
    <property type="molecule type" value="Genomic_DNA"/>
</dbReference>
<feature type="domain" description="Trehalase-like N-terminal" evidence="2">
    <location>
        <begin position="27"/>
        <end position="147"/>
    </location>
</feature>
<sequence>MGGGARRQGASVPAAPVRTDGYLPLRGYAVIGDGRTTALVGRDGSIDWLALPDMDSPTVFAAVLDADRGGRFELVPAVPFRVTRRYLPNTNVLETTFVTDSGTLTVTDALTVSDDAALTPVRELQRRVDGLSGCVRVNWSVRPRFGYGAHRPRLSWRSGVPVASHRSAAVAVSSWAAGTPACESGAIVSEFSVRKGDSALLAMTFADQEPLVLPGRAECSARLARTQKAWADWARQRRYPDRWRDAVVRSALAMKLLLFAPSGAIAAAATTSLPETIGGPRNWDYRYSWVRDSALVLNAFLNIGCIAEARSYYWWLMHASQLTHPRLRVFYRLSGRPPGRERTLPLAGYRHSAPVRIGNAASGQLQLDIYGEGLQTSRRYVEAGGRLDSDAARRLAALADLVCATWQRSDAGIWEVRGQPLHHTQSKMMCWIALDRAAELADHDLIPDRNLARWRSVRAQIHEFIQTRCVSTRHGGYARCADSDDVDAAVLLGLLHGYTDGADPVMRATIEAVNADLRHGPHVHRYRSADGLEGTEGAFLPCSFWLAEALAHTGRLHEAADLMDELVGLANDVGLYSEEIDPATGAFLGNLPQGLTHLALINAACTISARLGQAHR</sequence>
<dbReference type="Pfam" id="PF00723">
    <property type="entry name" value="Glyco_hydro_15"/>
    <property type="match status" value="1"/>
</dbReference>
<feature type="domain" description="GH15-like" evidence="1">
    <location>
        <begin position="244"/>
        <end position="604"/>
    </location>
</feature>
<dbReference type="InterPro" id="IPR045582">
    <property type="entry name" value="Trehalase-like_N"/>
</dbReference>
<keyword evidence="4" id="KW-1185">Reference proteome</keyword>
<keyword evidence="3" id="KW-0378">Hydrolase</keyword>
<dbReference type="SUPFAM" id="SSF48208">
    <property type="entry name" value="Six-hairpin glycosidases"/>
    <property type="match status" value="1"/>
</dbReference>
<evidence type="ECO:0000313" key="3">
    <source>
        <dbReference type="EMBL" id="ULN54759.1"/>
    </source>
</evidence>
<dbReference type="GO" id="GO:0016787">
    <property type="term" value="F:hydrolase activity"/>
    <property type="evidence" value="ECO:0007669"/>
    <property type="project" value="UniProtKB-KW"/>
</dbReference>
<dbReference type="PANTHER" id="PTHR31616">
    <property type="entry name" value="TREHALASE"/>
    <property type="match status" value="1"/>
</dbReference>
<name>A0ABY3U460_9MYCO</name>
<organism evidence="3 4">
    <name type="scientific">Mycolicibacillus parakoreensis</name>
    <dbReference type="NCBI Taxonomy" id="1069221"/>
    <lineage>
        <taxon>Bacteria</taxon>
        <taxon>Bacillati</taxon>
        <taxon>Actinomycetota</taxon>
        <taxon>Actinomycetes</taxon>
        <taxon>Mycobacteriales</taxon>
        <taxon>Mycobacteriaceae</taxon>
        <taxon>Mycolicibacillus</taxon>
    </lineage>
</organism>
<reference evidence="3" key="1">
    <citation type="submission" date="2022-08" db="EMBL/GenBank/DDBJ databases">
        <title>Complete genome sequence of 14 non-tuberculosis mycobacteria type-strains.</title>
        <authorList>
            <person name="Igarashi Y."/>
            <person name="Osugi A."/>
            <person name="Mitarai S."/>
        </authorList>
    </citation>
    <scope>NUCLEOTIDE SEQUENCE</scope>
    <source>
        <strain evidence="3">DSM 45575</strain>
    </source>
</reference>
<dbReference type="Pfam" id="PF19291">
    <property type="entry name" value="TREH_N"/>
    <property type="match status" value="1"/>
</dbReference>
<dbReference type="InterPro" id="IPR008928">
    <property type="entry name" value="6-hairpin_glycosidase_sf"/>
</dbReference>
<accession>A0ABY3U460</accession>
<evidence type="ECO:0000259" key="1">
    <source>
        <dbReference type="Pfam" id="PF00723"/>
    </source>
</evidence>
<dbReference type="RefSeq" id="WP_240172948.1">
    <property type="nucleotide sequence ID" value="NZ_CP092365.1"/>
</dbReference>
<evidence type="ECO:0000259" key="2">
    <source>
        <dbReference type="Pfam" id="PF19291"/>
    </source>
</evidence>